<feature type="non-terminal residue" evidence="1">
    <location>
        <position position="126"/>
    </location>
</feature>
<comment type="caution">
    <text evidence="1">The sequence shown here is derived from an EMBL/GenBank/DDBJ whole genome shotgun (WGS) entry which is preliminary data.</text>
</comment>
<proteinExistence type="predicted"/>
<protein>
    <submittedName>
        <fullName evidence="1">Glycosyltransferase</fullName>
    </submittedName>
</protein>
<gene>
    <name evidence="1" type="ORF">ADUPG1_001145</name>
</gene>
<reference evidence="1" key="1">
    <citation type="submission" date="2022-03" db="EMBL/GenBank/DDBJ databases">
        <title>Draft genome sequence of Aduncisulcus paluster, a free-living microaerophilic Fornicata.</title>
        <authorList>
            <person name="Yuyama I."/>
            <person name="Kume K."/>
            <person name="Tamura T."/>
            <person name="Inagaki Y."/>
            <person name="Hashimoto T."/>
        </authorList>
    </citation>
    <scope>NUCLEOTIDE SEQUENCE</scope>
    <source>
        <strain evidence="1">NY0171</strain>
    </source>
</reference>
<evidence type="ECO:0000313" key="2">
    <source>
        <dbReference type="Proteomes" id="UP001057375"/>
    </source>
</evidence>
<organism evidence="1 2">
    <name type="scientific">Aduncisulcus paluster</name>
    <dbReference type="NCBI Taxonomy" id="2918883"/>
    <lineage>
        <taxon>Eukaryota</taxon>
        <taxon>Metamonada</taxon>
        <taxon>Carpediemonas-like organisms</taxon>
        <taxon>Aduncisulcus</taxon>
    </lineage>
</organism>
<dbReference type="EMBL" id="BQXS01000798">
    <property type="protein sequence ID" value="GKT29314.1"/>
    <property type="molecule type" value="Genomic_DNA"/>
</dbReference>
<name>A0ABQ5KCX9_9EUKA</name>
<evidence type="ECO:0000313" key="1">
    <source>
        <dbReference type="EMBL" id="GKT29314.1"/>
    </source>
</evidence>
<sequence>MSLIASNSAIPENLGYLQRLIAKDDKDKLLDYLSKQTEPLARDWPTTMNMVLNKYAGDIAFCSGDYEQAEAIYSDTSDGALILGENLLRLAESVDRVGRRDEAMILWRDRMTARPWQVNTWFKVYD</sequence>
<accession>A0ABQ5KCX9</accession>
<dbReference type="Proteomes" id="UP001057375">
    <property type="component" value="Unassembled WGS sequence"/>
</dbReference>
<keyword evidence="2" id="KW-1185">Reference proteome</keyword>